<reference evidence="3 4" key="1">
    <citation type="submission" date="2022-09" db="EMBL/GenBank/DDBJ databases">
        <authorList>
            <person name="Palmer J.M."/>
        </authorList>
    </citation>
    <scope>NUCLEOTIDE SEQUENCE [LARGE SCALE GENOMIC DNA]</scope>
    <source>
        <strain evidence="3 4">DSM 7382</strain>
    </source>
</reference>
<comment type="caution">
    <text evidence="3">The sequence shown here is derived from an EMBL/GenBank/DDBJ whole genome shotgun (WGS) entry which is preliminary data.</text>
</comment>
<evidence type="ECO:0000256" key="2">
    <source>
        <dbReference type="SAM" id="MobiDB-lite"/>
    </source>
</evidence>
<keyword evidence="1" id="KW-0175">Coiled coil</keyword>
<evidence type="ECO:0000313" key="4">
    <source>
        <dbReference type="Proteomes" id="UP001385951"/>
    </source>
</evidence>
<proteinExistence type="predicted"/>
<sequence length="238" mass="26220">MLRSITDFDERFDSANARMEGRLAASDTKYERKVEDLDRRISTVQARNEALEARVGTLEAEVRDLKAYVGDLEAELKGTNAEVKAFDTRAESLENTNRLHNLSLMIFVQELDASGGKVTLNVTRESFAELLERYNRLDLVDSLDSVPSSQPEEPAPANPDGYPRPIIINTPAPAENENEFSPTVDGELPSANLYESLPIVGSSTLSAVDTSRGRSITEKFGTLVKKLSNSALSRRDGN</sequence>
<evidence type="ECO:0000313" key="3">
    <source>
        <dbReference type="EMBL" id="KAK7683182.1"/>
    </source>
</evidence>
<gene>
    <name evidence="3" type="ORF">QCA50_013855</name>
</gene>
<evidence type="ECO:0000256" key="1">
    <source>
        <dbReference type="SAM" id="Coils"/>
    </source>
</evidence>
<accession>A0AAW0FSV4</accession>
<dbReference type="SUPFAM" id="SSF57997">
    <property type="entry name" value="Tropomyosin"/>
    <property type="match status" value="1"/>
</dbReference>
<feature type="region of interest" description="Disordered" evidence="2">
    <location>
        <begin position="143"/>
        <end position="164"/>
    </location>
</feature>
<dbReference type="Gene3D" id="1.20.5.340">
    <property type="match status" value="1"/>
</dbReference>
<keyword evidence="4" id="KW-1185">Reference proteome</keyword>
<protein>
    <submittedName>
        <fullName evidence="3">Uncharacterized protein</fullName>
    </submittedName>
</protein>
<dbReference type="AlphaFoldDB" id="A0AAW0FSV4"/>
<organism evidence="3 4">
    <name type="scientific">Cerrena zonata</name>
    <dbReference type="NCBI Taxonomy" id="2478898"/>
    <lineage>
        <taxon>Eukaryota</taxon>
        <taxon>Fungi</taxon>
        <taxon>Dikarya</taxon>
        <taxon>Basidiomycota</taxon>
        <taxon>Agaricomycotina</taxon>
        <taxon>Agaricomycetes</taxon>
        <taxon>Polyporales</taxon>
        <taxon>Cerrenaceae</taxon>
        <taxon>Cerrena</taxon>
    </lineage>
</organism>
<feature type="coiled-coil region" evidence="1">
    <location>
        <begin position="34"/>
        <end position="96"/>
    </location>
</feature>
<dbReference type="Proteomes" id="UP001385951">
    <property type="component" value="Unassembled WGS sequence"/>
</dbReference>
<dbReference type="EMBL" id="JASBNA010000032">
    <property type="protein sequence ID" value="KAK7683182.1"/>
    <property type="molecule type" value="Genomic_DNA"/>
</dbReference>
<name>A0AAW0FSV4_9APHY</name>